<evidence type="ECO:0000313" key="5">
    <source>
        <dbReference type="Proteomes" id="UP001157733"/>
    </source>
</evidence>
<accession>A0ABM9HEE6</accession>
<feature type="modified residue" description="4-aspartylphosphate" evidence="2">
    <location>
        <position position="55"/>
    </location>
</feature>
<reference evidence="4 5" key="1">
    <citation type="submission" date="2022-09" db="EMBL/GenBank/DDBJ databases">
        <authorList>
            <person name="Kop L."/>
        </authorList>
    </citation>
    <scope>NUCLEOTIDE SEQUENCE [LARGE SCALE GENOMIC DNA]</scope>
    <source>
        <strain evidence="4 5">347</strain>
    </source>
</reference>
<dbReference type="RefSeq" id="WP_282011517.1">
    <property type="nucleotide sequence ID" value="NZ_OX336137.1"/>
</dbReference>
<keyword evidence="1 2" id="KW-0597">Phosphoprotein</keyword>
<sequence length="122" mass="13991">MTASDLILIVDDHYDSCQVLSEFFNTLGYRVEIAEDGKEGLKKFFDLRPCLIILDIRMPIMDGYEMLQRIRKKDKNVPVIVVSAQSQLDGVDECMKHGATDVLSKPVDLQQLEDRVNKYLKI</sequence>
<keyword evidence="5" id="KW-1185">Reference proteome</keyword>
<dbReference type="GO" id="GO:0016301">
    <property type="term" value="F:kinase activity"/>
    <property type="evidence" value="ECO:0007669"/>
    <property type="project" value="UniProtKB-KW"/>
</dbReference>
<dbReference type="SMART" id="SM00448">
    <property type="entry name" value="REC"/>
    <property type="match status" value="1"/>
</dbReference>
<dbReference type="PANTHER" id="PTHR44591:SF3">
    <property type="entry name" value="RESPONSE REGULATORY DOMAIN-CONTAINING PROTEIN"/>
    <property type="match status" value="1"/>
</dbReference>
<dbReference type="InterPro" id="IPR001789">
    <property type="entry name" value="Sig_transdc_resp-reg_receiver"/>
</dbReference>
<dbReference type="CDD" id="cd00156">
    <property type="entry name" value="REC"/>
    <property type="match status" value="1"/>
</dbReference>
<dbReference type="Proteomes" id="UP001157733">
    <property type="component" value="Chromosome"/>
</dbReference>
<keyword evidence="4" id="KW-0808">Transferase</keyword>
<dbReference type="InterPro" id="IPR011006">
    <property type="entry name" value="CheY-like_superfamily"/>
</dbReference>
<dbReference type="Gene3D" id="3.40.50.2300">
    <property type="match status" value="1"/>
</dbReference>
<gene>
    <name evidence="4" type="ORF">NSPWAT_1767</name>
</gene>
<dbReference type="PANTHER" id="PTHR44591">
    <property type="entry name" value="STRESS RESPONSE REGULATOR PROTEIN 1"/>
    <property type="match status" value="1"/>
</dbReference>
<proteinExistence type="predicted"/>
<evidence type="ECO:0000259" key="3">
    <source>
        <dbReference type="PROSITE" id="PS50110"/>
    </source>
</evidence>
<organism evidence="4 5">
    <name type="scientific">Nitrospina watsonii</name>
    <dbReference type="NCBI Taxonomy" id="1323948"/>
    <lineage>
        <taxon>Bacteria</taxon>
        <taxon>Pseudomonadati</taxon>
        <taxon>Nitrospinota/Tectimicrobiota group</taxon>
        <taxon>Nitrospinota</taxon>
        <taxon>Nitrospinia</taxon>
        <taxon>Nitrospinales</taxon>
        <taxon>Nitrospinaceae</taxon>
        <taxon>Nitrospina</taxon>
    </lineage>
</organism>
<evidence type="ECO:0000313" key="4">
    <source>
        <dbReference type="EMBL" id="CAI2718626.1"/>
    </source>
</evidence>
<keyword evidence="4" id="KW-0418">Kinase</keyword>
<protein>
    <submittedName>
        <fullName evidence="4">Signal transduction histidine kinase</fullName>
    </submittedName>
</protein>
<dbReference type="Pfam" id="PF00072">
    <property type="entry name" value="Response_reg"/>
    <property type="match status" value="1"/>
</dbReference>
<dbReference type="PROSITE" id="PS50110">
    <property type="entry name" value="RESPONSE_REGULATORY"/>
    <property type="match status" value="1"/>
</dbReference>
<evidence type="ECO:0000256" key="1">
    <source>
        <dbReference type="ARBA" id="ARBA00022553"/>
    </source>
</evidence>
<evidence type="ECO:0000256" key="2">
    <source>
        <dbReference type="PROSITE-ProRule" id="PRU00169"/>
    </source>
</evidence>
<dbReference type="InterPro" id="IPR050595">
    <property type="entry name" value="Bact_response_regulator"/>
</dbReference>
<dbReference type="SUPFAM" id="SSF52172">
    <property type="entry name" value="CheY-like"/>
    <property type="match status" value="1"/>
</dbReference>
<name>A0ABM9HEE6_9BACT</name>
<dbReference type="EMBL" id="OX336137">
    <property type="protein sequence ID" value="CAI2718626.1"/>
    <property type="molecule type" value="Genomic_DNA"/>
</dbReference>
<feature type="domain" description="Response regulatory" evidence="3">
    <location>
        <begin position="6"/>
        <end position="120"/>
    </location>
</feature>